<dbReference type="InterPro" id="IPR015421">
    <property type="entry name" value="PyrdxlP-dep_Trfase_major"/>
</dbReference>
<dbReference type="EMBL" id="CP009245">
    <property type="protein sequence ID" value="APT85216.1"/>
    <property type="molecule type" value="Genomic_DNA"/>
</dbReference>
<evidence type="ECO:0000256" key="1">
    <source>
        <dbReference type="ARBA" id="ARBA00001933"/>
    </source>
</evidence>
<dbReference type="InterPro" id="IPR015422">
    <property type="entry name" value="PyrdxlP-dep_Trfase_small"/>
</dbReference>
<dbReference type="Gene3D" id="3.40.640.10">
    <property type="entry name" value="Type I PLP-dependent aspartate aminotransferase-like (Major domain)"/>
    <property type="match status" value="1"/>
</dbReference>
<dbReference type="InterPro" id="IPR015424">
    <property type="entry name" value="PyrdxlP-dep_Trfase"/>
</dbReference>
<dbReference type="OrthoDB" id="3224382at2"/>
<keyword evidence="4" id="KW-0456">Lyase</keyword>
<protein>
    <recommendedName>
        <fullName evidence="2">cysteine-S-conjugate beta-lyase</fullName>
        <ecNumber evidence="2">4.4.1.13</ecNumber>
    </recommendedName>
</protein>
<gene>
    <name evidence="7" type="ORF">CAQU_09185</name>
</gene>
<keyword evidence="3" id="KW-0663">Pyridoxal phosphate</keyword>
<dbReference type="RefSeq" id="WP_075727042.1">
    <property type="nucleotide sequence ID" value="NZ_CP009245.1"/>
</dbReference>
<dbReference type="Gene3D" id="3.90.1150.10">
    <property type="entry name" value="Aspartate Aminotransferase, domain 1"/>
    <property type="match status" value="1"/>
</dbReference>
<sequence length="381" mass="41711">MRFPDLSTLKQRGTEKWSCDNPDTVPMFVAESDFATNDEVMAAIRDAVDREQLGYPCQGDTRLAEALSDFCASRYGWRPRAEWVFPIADVVRGLWMAIETFTRPGSAIVFATPAYPPFFELGTLAGRESVTVGVTVDGGMDLAAVERAFQQGAGCFVLCNPHNPLGLAFDRETLVRLADLAAAYDARIISDEIHAPLVFGRRHIPAASVSEAAASVTVTLMAASKAWNVAGLKCAQLIVSNERDAQVWAERPPLYWQGFSILGYEASVACYRADQSFVDEQLEYVGRNIEYAVSRLRQVVPGIGVYAPEATYLLWLDFRNTVLGEAAWEVLATEASVVCSDGRAFAGESEGAGWVRMNLACQDSTLRLALDRIEQVVAARS</sequence>
<evidence type="ECO:0000259" key="6">
    <source>
        <dbReference type="Pfam" id="PF00155"/>
    </source>
</evidence>
<comment type="cofactor">
    <cofactor evidence="1">
        <name>pyridoxal 5'-phosphate</name>
        <dbReference type="ChEBI" id="CHEBI:597326"/>
    </cofactor>
</comment>
<comment type="similarity">
    <text evidence="5">Belongs to the class-II pyridoxal-phosphate-dependent aminotransferase family. MalY/PatB cystathionine beta-lyase subfamily.</text>
</comment>
<reference evidence="7 8" key="1">
    <citation type="submission" date="2014-08" db="EMBL/GenBank/DDBJ databases">
        <title>Complete genome sequence of Corynebacterium aquilae S-613T(T) (=DSM 44791(T)), isolated from the choana of a healthy golden eagle.</title>
        <authorList>
            <person name="Ruckert C."/>
            <person name="Albersmeier A."/>
            <person name="Winkler A."/>
            <person name="Kalinowski J."/>
        </authorList>
    </citation>
    <scope>NUCLEOTIDE SEQUENCE [LARGE SCALE GENOMIC DNA]</scope>
    <source>
        <strain evidence="7 8">S-613</strain>
    </source>
</reference>
<name>A0A1L7CH96_9CORY</name>
<dbReference type="EC" id="4.4.1.13" evidence="2"/>
<dbReference type="STRING" id="1431546.CAQU_09185"/>
<evidence type="ECO:0000256" key="2">
    <source>
        <dbReference type="ARBA" id="ARBA00012224"/>
    </source>
</evidence>
<dbReference type="AlphaFoldDB" id="A0A1L7CH96"/>
<dbReference type="PANTHER" id="PTHR43525:SF2">
    <property type="entry name" value="CYSTATHIONINE BETA-LYASE-RELATED"/>
    <property type="match status" value="1"/>
</dbReference>
<dbReference type="Proteomes" id="UP000185478">
    <property type="component" value="Chromosome"/>
</dbReference>
<evidence type="ECO:0000256" key="5">
    <source>
        <dbReference type="ARBA" id="ARBA00037974"/>
    </source>
</evidence>
<evidence type="ECO:0000256" key="4">
    <source>
        <dbReference type="ARBA" id="ARBA00023239"/>
    </source>
</evidence>
<dbReference type="SUPFAM" id="SSF53383">
    <property type="entry name" value="PLP-dependent transferases"/>
    <property type="match status" value="1"/>
</dbReference>
<dbReference type="KEGG" id="caqu:CAQU_09185"/>
<accession>A0A1L7CH96</accession>
<dbReference type="InterPro" id="IPR004839">
    <property type="entry name" value="Aminotransferase_I/II_large"/>
</dbReference>
<dbReference type="GO" id="GO:0047804">
    <property type="term" value="F:cysteine-S-conjugate beta-lyase activity"/>
    <property type="evidence" value="ECO:0007669"/>
    <property type="project" value="UniProtKB-EC"/>
</dbReference>
<evidence type="ECO:0000313" key="7">
    <source>
        <dbReference type="EMBL" id="APT85216.1"/>
    </source>
</evidence>
<evidence type="ECO:0000256" key="3">
    <source>
        <dbReference type="ARBA" id="ARBA00022898"/>
    </source>
</evidence>
<dbReference type="InterPro" id="IPR051798">
    <property type="entry name" value="Class-II_PLP-Dep_Aminotrans"/>
</dbReference>
<dbReference type="GO" id="GO:0030170">
    <property type="term" value="F:pyridoxal phosphate binding"/>
    <property type="evidence" value="ECO:0007669"/>
    <property type="project" value="InterPro"/>
</dbReference>
<evidence type="ECO:0000313" key="8">
    <source>
        <dbReference type="Proteomes" id="UP000185478"/>
    </source>
</evidence>
<proteinExistence type="inferred from homology"/>
<dbReference type="PANTHER" id="PTHR43525">
    <property type="entry name" value="PROTEIN MALY"/>
    <property type="match status" value="1"/>
</dbReference>
<organism evidence="7 8">
    <name type="scientific">Corynebacterium aquilae DSM 44791</name>
    <dbReference type="NCBI Taxonomy" id="1431546"/>
    <lineage>
        <taxon>Bacteria</taxon>
        <taxon>Bacillati</taxon>
        <taxon>Actinomycetota</taxon>
        <taxon>Actinomycetes</taxon>
        <taxon>Mycobacteriales</taxon>
        <taxon>Corynebacteriaceae</taxon>
        <taxon>Corynebacterium</taxon>
    </lineage>
</organism>
<keyword evidence="8" id="KW-1185">Reference proteome</keyword>
<dbReference type="CDD" id="cd00609">
    <property type="entry name" value="AAT_like"/>
    <property type="match status" value="1"/>
</dbReference>
<feature type="domain" description="Aminotransferase class I/classII large" evidence="6">
    <location>
        <begin position="36"/>
        <end position="373"/>
    </location>
</feature>
<dbReference type="Pfam" id="PF00155">
    <property type="entry name" value="Aminotran_1_2"/>
    <property type="match status" value="1"/>
</dbReference>